<dbReference type="SUPFAM" id="SSF55811">
    <property type="entry name" value="Nudix"/>
    <property type="match status" value="1"/>
</dbReference>
<evidence type="ECO:0000256" key="1">
    <source>
        <dbReference type="ARBA" id="ARBA00022801"/>
    </source>
</evidence>
<accession>X1Q310</accession>
<keyword evidence="1" id="KW-0378">Hydrolase</keyword>
<dbReference type="InterPro" id="IPR000086">
    <property type="entry name" value="NUDIX_hydrolase_dom"/>
</dbReference>
<dbReference type="PROSITE" id="PS00893">
    <property type="entry name" value="NUDIX_BOX"/>
    <property type="match status" value="1"/>
</dbReference>
<feature type="domain" description="Nudix hydrolase" evidence="2">
    <location>
        <begin position="15"/>
        <end position="149"/>
    </location>
</feature>
<sequence>MNKGHSNTEEQIITVFQRSAGGIVFRTGLDVPEVVLIKTAEEGRWQIPKGLIDPGETLEQAALREVREETGLDCKIVAPVESIEYWFYGNYDGTRKRYHKRVDFFLMQPTGGDTSRHDSEVVEVRWVSINEAVKMLSFENERQVMNKAASQIEIFSKA</sequence>
<dbReference type="CDD" id="cd03673">
    <property type="entry name" value="NUDIX_Ap6A_hydrolase"/>
    <property type="match status" value="1"/>
</dbReference>
<reference evidence="3" key="1">
    <citation type="journal article" date="2014" name="Front. Microbiol.">
        <title>High frequency of phylogenetically diverse reductive dehalogenase-homologous genes in deep subseafloor sedimentary metagenomes.</title>
        <authorList>
            <person name="Kawai M."/>
            <person name="Futagami T."/>
            <person name="Toyoda A."/>
            <person name="Takaki Y."/>
            <person name="Nishi S."/>
            <person name="Hori S."/>
            <person name="Arai W."/>
            <person name="Tsubouchi T."/>
            <person name="Morono Y."/>
            <person name="Uchiyama I."/>
            <person name="Ito T."/>
            <person name="Fujiyama A."/>
            <person name="Inagaki F."/>
            <person name="Takami H."/>
        </authorList>
    </citation>
    <scope>NUCLEOTIDE SEQUENCE</scope>
    <source>
        <strain evidence="3">Expedition CK06-06</strain>
    </source>
</reference>
<dbReference type="PRINTS" id="PR00502">
    <property type="entry name" value="NUDIXFAMILY"/>
</dbReference>
<dbReference type="InterPro" id="IPR020476">
    <property type="entry name" value="Nudix_hydrolase"/>
</dbReference>
<dbReference type="AlphaFoldDB" id="X1Q310"/>
<dbReference type="InterPro" id="IPR015797">
    <property type="entry name" value="NUDIX_hydrolase-like_dom_sf"/>
</dbReference>
<dbReference type="PANTHER" id="PTHR21340:SF0">
    <property type="entry name" value="BIS(5'-NUCLEOSYL)-TETRAPHOSPHATASE [ASYMMETRICAL]"/>
    <property type="match status" value="1"/>
</dbReference>
<comment type="caution">
    <text evidence="3">The sequence shown here is derived from an EMBL/GenBank/DDBJ whole genome shotgun (WGS) entry which is preliminary data.</text>
</comment>
<protein>
    <recommendedName>
        <fullName evidence="2">Nudix hydrolase domain-containing protein</fullName>
    </recommendedName>
</protein>
<gene>
    <name evidence="3" type="ORF">S06H3_42305</name>
</gene>
<dbReference type="EMBL" id="BARV01026147">
    <property type="protein sequence ID" value="GAI37624.1"/>
    <property type="molecule type" value="Genomic_DNA"/>
</dbReference>
<dbReference type="GO" id="GO:0004081">
    <property type="term" value="F:bis(5'-nucleosyl)-tetraphosphatase (asymmetrical) activity"/>
    <property type="evidence" value="ECO:0007669"/>
    <property type="project" value="TreeGrafter"/>
</dbReference>
<dbReference type="PROSITE" id="PS51462">
    <property type="entry name" value="NUDIX"/>
    <property type="match status" value="1"/>
</dbReference>
<dbReference type="Pfam" id="PF00293">
    <property type="entry name" value="NUDIX"/>
    <property type="match status" value="1"/>
</dbReference>
<proteinExistence type="predicted"/>
<evidence type="ECO:0000259" key="2">
    <source>
        <dbReference type="PROSITE" id="PS51462"/>
    </source>
</evidence>
<dbReference type="GO" id="GO:0006167">
    <property type="term" value="P:AMP biosynthetic process"/>
    <property type="evidence" value="ECO:0007669"/>
    <property type="project" value="TreeGrafter"/>
</dbReference>
<name>X1Q310_9ZZZZ</name>
<dbReference type="InterPro" id="IPR020084">
    <property type="entry name" value="NUDIX_hydrolase_CS"/>
</dbReference>
<dbReference type="InterPro" id="IPR051325">
    <property type="entry name" value="Nudix_hydrolase_domain"/>
</dbReference>
<evidence type="ECO:0000313" key="3">
    <source>
        <dbReference type="EMBL" id="GAI37624.1"/>
    </source>
</evidence>
<dbReference type="GO" id="GO:0006754">
    <property type="term" value="P:ATP biosynthetic process"/>
    <property type="evidence" value="ECO:0007669"/>
    <property type="project" value="TreeGrafter"/>
</dbReference>
<organism evidence="3">
    <name type="scientific">marine sediment metagenome</name>
    <dbReference type="NCBI Taxonomy" id="412755"/>
    <lineage>
        <taxon>unclassified sequences</taxon>
        <taxon>metagenomes</taxon>
        <taxon>ecological metagenomes</taxon>
    </lineage>
</organism>
<dbReference type="Gene3D" id="3.90.79.10">
    <property type="entry name" value="Nucleoside Triphosphate Pyrophosphohydrolase"/>
    <property type="match status" value="1"/>
</dbReference>
<dbReference type="PANTHER" id="PTHR21340">
    <property type="entry name" value="DIADENOSINE 5,5-P1,P4-TETRAPHOSPHATE PYROPHOSPHOHYDROLASE MUTT"/>
    <property type="match status" value="1"/>
</dbReference>